<organism evidence="4 5">
    <name type="scientific">Amycolatopsis pigmentata</name>
    <dbReference type="NCBI Taxonomy" id="450801"/>
    <lineage>
        <taxon>Bacteria</taxon>
        <taxon>Bacillati</taxon>
        <taxon>Actinomycetota</taxon>
        <taxon>Actinomycetes</taxon>
        <taxon>Pseudonocardiales</taxon>
        <taxon>Pseudonocardiaceae</taxon>
        <taxon>Amycolatopsis</taxon>
    </lineage>
</organism>
<gene>
    <name evidence="4" type="ORF">ACFSXZ_33220</name>
</gene>
<comment type="caution">
    <text evidence="4">The sequence shown here is derived from an EMBL/GenBank/DDBJ whole genome shotgun (WGS) entry which is preliminary data.</text>
</comment>
<dbReference type="InterPro" id="IPR009081">
    <property type="entry name" value="PP-bd_ACP"/>
</dbReference>
<evidence type="ECO:0000259" key="3">
    <source>
        <dbReference type="PROSITE" id="PS50075"/>
    </source>
</evidence>
<keyword evidence="1" id="KW-0596">Phosphopantetheine</keyword>
<evidence type="ECO:0000313" key="4">
    <source>
        <dbReference type="EMBL" id="MFD2421201.1"/>
    </source>
</evidence>
<dbReference type="InterPro" id="IPR020806">
    <property type="entry name" value="PKS_PP-bd"/>
</dbReference>
<dbReference type="SUPFAM" id="SSF47336">
    <property type="entry name" value="ACP-like"/>
    <property type="match status" value="1"/>
</dbReference>
<feature type="domain" description="Carrier" evidence="3">
    <location>
        <begin position="7"/>
        <end position="89"/>
    </location>
</feature>
<sequence>MFKKIRPLNGPLTRQALRDWLISDLAVRVALAPTEIDPDRAFEEYGLDSRVALQVSGSLARLVDRRLPPGLLYEHQTVNAVTHHLGEKLGLPETTSPA</sequence>
<reference evidence="5" key="1">
    <citation type="journal article" date="2019" name="Int. J. Syst. Evol. Microbiol.">
        <title>The Global Catalogue of Microorganisms (GCM) 10K type strain sequencing project: providing services to taxonomists for standard genome sequencing and annotation.</title>
        <authorList>
            <consortium name="The Broad Institute Genomics Platform"/>
            <consortium name="The Broad Institute Genome Sequencing Center for Infectious Disease"/>
            <person name="Wu L."/>
            <person name="Ma J."/>
        </authorList>
    </citation>
    <scope>NUCLEOTIDE SEQUENCE [LARGE SCALE GENOMIC DNA]</scope>
    <source>
        <strain evidence="5">CGMCC 4.7645</strain>
    </source>
</reference>
<dbReference type="PROSITE" id="PS50075">
    <property type="entry name" value="CARRIER"/>
    <property type="match status" value="1"/>
</dbReference>
<dbReference type="EMBL" id="JBHUKR010000021">
    <property type="protein sequence ID" value="MFD2421201.1"/>
    <property type="molecule type" value="Genomic_DNA"/>
</dbReference>
<dbReference type="Pfam" id="PF00550">
    <property type="entry name" value="PP-binding"/>
    <property type="match status" value="1"/>
</dbReference>
<dbReference type="Proteomes" id="UP001597417">
    <property type="component" value="Unassembled WGS sequence"/>
</dbReference>
<protein>
    <submittedName>
        <fullName evidence="4">Acyl carrier protein</fullName>
    </submittedName>
</protein>
<dbReference type="SMART" id="SM01294">
    <property type="entry name" value="PKS_PP_betabranch"/>
    <property type="match status" value="1"/>
</dbReference>
<dbReference type="RefSeq" id="WP_378269652.1">
    <property type="nucleotide sequence ID" value="NZ_JBHUKR010000021.1"/>
</dbReference>
<evidence type="ECO:0000313" key="5">
    <source>
        <dbReference type="Proteomes" id="UP001597417"/>
    </source>
</evidence>
<accession>A0ABW5G219</accession>
<evidence type="ECO:0000256" key="2">
    <source>
        <dbReference type="ARBA" id="ARBA00022553"/>
    </source>
</evidence>
<proteinExistence type="predicted"/>
<dbReference type="SMART" id="SM00823">
    <property type="entry name" value="PKS_PP"/>
    <property type="match status" value="1"/>
</dbReference>
<evidence type="ECO:0000256" key="1">
    <source>
        <dbReference type="ARBA" id="ARBA00022450"/>
    </source>
</evidence>
<name>A0ABW5G219_9PSEU</name>
<keyword evidence="2" id="KW-0597">Phosphoprotein</keyword>
<dbReference type="InterPro" id="IPR036736">
    <property type="entry name" value="ACP-like_sf"/>
</dbReference>
<dbReference type="Gene3D" id="1.10.1200.10">
    <property type="entry name" value="ACP-like"/>
    <property type="match status" value="1"/>
</dbReference>
<keyword evidence="5" id="KW-1185">Reference proteome</keyword>